<evidence type="ECO:0000256" key="2">
    <source>
        <dbReference type="ARBA" id="ARBA00007046"/>
    </source>
</evidence>
<keyword evidence="8" id="KW-0066">ATP synthesis</keyword>
<dbReference type="EMBL" id="CAMXCT030005416">
    <property type="protein sequence ID" value="CAL4799609.1"/>
    <property type="molecule type" value="Genomic_DNA"/>
</dbReference>
<dbReference type="NCBIfam" id="TIGR01145">
    <property type="entry name" value="ATP_synt_delta"/>
    <property type="match status" value="1"/>
</dbReference>
<dbReference type="EMBL" id="CAMXCT020005416">
    <property type="protein sequence ID" value="CAL1165672.1"/>
    <property type="molecule type" value="Genomic_DNA"/>
</dbReference>
<keyword evidence="4" id="KW-0375">Hydrogen ion transport</keyword>
<keyword evidence="3" id="KW-0813">Transport</keyword>
<evidence type="ECO:0000256" key="5">
    <source>
        <dbReference type="ARBA" id="ARBA00023065"/>
    </source>
</evidence>
<keyword evidence="6" id="KW-0793">Thylakoid</keyword>
<dbReference type="Pfam" id="PF00213">
    <property type="entry name" value="OSCP"/>
    <property type="match status" value="1"/>
</dbReference>
<feature type="chain" id="PRO_5043272843" evidence="9">
    <location>
        <begin position="24"/>
        <end position="387"/>
    </location>
</feature>
<dbReference type="Proteomes" id="UP001152797">
    <property type="component" value="Unassembled WGS sequence"/>
</dbReference>
<protein>
    <submittedName>
        <fullName evidence="12">ATP synthase subunit delta, chloroplastic (ATP synthase F(1) sector subunit delta) (F-type ATPase subunit delta)</fullName>
    </submittedName>
</protein>
<comment type="similarity">
    <text evidence="2">Belongs to the ATPase delta chain family.</text>
</comment>
<evidence type="ECO:0000256" key="8">
    <source>
        <dbReference type="ARBA" id="ARBA00023310"/>
    </source>
</evidence>
<evidence type="ECO:0000256" key="7">
    <source>
        <dbReference type="ARBA" id="ARBA00023136"/>
    </source>
</evidence>
<evidence type="ECO:0000313" key="12">
    <source>
        <dbReference type="EMBL" id="CAL4799609.1"/>
    </source>
</evidence>
<reference evidence="10" key="1">
    <citation type="submission" date="2022-10" db="EMBL/GenBank/DDBJ databases">
        <authorList>
            <person name="Chen Y."/>
            <person name="Dougan E. K."/>
            <person name="Chan C."/>
            <person name="Rhodes N."/>
            <person name="Thang M."/>
        </authorList>
    </citation>
    <scope>NUCLEOTIDE SEQUENCE</scope>
</reference>
<evidence type="ECO:0000256" key="4">
    <source>
        <dbReference type="ARBA" id="ARBA00022781"/>
    </source>
</evidence>
<gene>
    <name evidence="10" type="ORF">C1SCF055_LOCUS37368</name>
</gene>
<dbReference type="InterPro" id="IPR020781">
    <property type="entry name" value="ATPase_OSCP/d_CS"/>
</dbReference>
<dbReference type="PRINTS" id="PR00125">
    <property type="entry name" value="ATPASEDELTA"/>
</dbReference>
<dbReference type="SUPFAM" id="SSF47928">
    <property type="entry name" value="N-terminal domain of the delta subunit of the F1F0-ATP synthase"/>
    <property type="match status" value="1"/>
</dbReference>
<keyword evidence="7" id="KW-0472">Membrane</keyword>
<keyword evidence="13" id="KW-1185">Reference proteome</keyword>
<feature type="signal peptide" evidence="9">
    <location>
        <begin position="1"/>
        <end position="23"/>
    </location>
</feature>
<dbReference type="AlphaFoldDB" id="A0A9P1GJ72"/>
<dbReference type="PANTHER" id="PTHR11910">
    <property type="entry name" value="ATP SYNTHASE DELTA CHAIN"/>
    <property type="match status" value="1"/>
</dbReference>
<dbReference type="PROSITE" id="PS00389">
    <property type="entry name" value="ATPASE_DELTA"/>
    <property type="match status" value="1"/>
</dbReference>
<evidence type="ECO:0000256" key="3">
    <source>
        <dbReference type="ARBA" id="ARBA00022448"/>
    </source>
</evidence>
<evidence type="ECO:0000313" key="11">
    <source>
        <dbReference type="EMBL" id="CAL1165672.1"/>
    </source>
</evidence>
<dbReference type="HAMAP" id="MF_01416">
    <property type="entry name" value="ATP_synth_delta_bact"/>
    <property type="match status" value="1"/>
</dbReference>
<evidence type="ECO:0000313" key="13">
    <source>
        <dbReference type="Proteomes" id="UP001152797"/>
    </source>
</evidence>
<comment type="caution">
    <text evidence="10">The sequence shown here is derived from an EMBL/GenBank/DDBJ whole genome shotgun (WGS) entry which is preliminary data.</text>
</comment>
<reference evidence="11" key="2">
    <citation type="submission" date="2024-04" db="EMBL/GenBank/DDBJ databases">
        <authorList>
            <person name="Chen Y."/>
            <person name="Shah S."/>
            <person name="Dougan E. K."/>
            <person name="Thang M."/>
            <person name="Chan C."/>
        </authorList>
    </citation>
    <scope>NUCLEOTIDE SEQUENCE [LARGE SCALE GENOMIC DNA]</scope>
</reference>
<keyword evidence="9" id="KW-0732">Signal</keyword>
<dbReference type="OrthoDB" id="442410at2759"/>
<dbReference type="InterPro" id="IPR000711">
    <property type="entry name" value="ATPase_OSCP/dsu"/>
</dbReference>
<name>A0A9P1GJ72_9DINO</name>
<organism evidence="10">
    <name type="scientific">Cladocopium goreaui</name>
    <dbReference type="NCBI Taxonomy" id="2562237"/>
    <lineage>
        <taxon>Eukaryota</taxon>
        <taxon>Sar</taxon>
        <taxon>Alveolata</taxon>
        <taxon>Dinophyceae</taxon>
        <taxon>Suessiales</taxon>
        <taxon>Symbiodiniaceae</taxon>
        <taxon>Cladocopium</taxon>
    </lineage>
</organism>
<dbReference type="EMBL" id="CAMXCT010005416">
    <property type="protein sequence ID" value="CAI4012297.1"/>
    <property type="molecule type" value="Genomic_DNA"/>
</dbReference>
<feature type="non-terminal residue" evidence="10">
    <location>
        <position position="387"/>
    </location>
</feature>
<keyword evidence="5" id="KW-0406">Ion transport</keyword>
<dbReference type="GO" id="GO:0016020">
    <property type="term" value="C:membrane"/>
    <property type="evidence" value="ECO:0007669"/>
    <property type="project" value="UniProtKB-SubCell"/>
</dbReference>
<dbReference type="InterPro" id="IPR026015">
    <property type="entry name" value="ATP_synth_OSCP/delta_N_sf"/>
</dbReference>
<evidence type="ECO:0000256" key="6">
    <source>
        <dbReference type="ARBA" id="ARBA00023078"/>
    </source>
</evidence>
<dbReference type="Gene3D" id="1.10.520.20">
    <property type="entry name" value="N-terminal domain of the delta subunit of the F1F0-ATP synthase"/>
    <property type="match status" value="1"/>
</dbReference>
<evidence type="ECO:0000256" key="1">
    <source>
        <dbReference type="ARBA" id="ARBA00004370"/>
    </source>
</evidence>
<evidence type="ECO:0000256" key="9">
    <source>
        <dbReference type="SAM" id="SignalP"/>
    </source>
</evidence>
<accession>A0A9P1GJ72</accession>
<proteinExistence type="inferred from homology"/>
<comment type="subcellular location">
    <subcellularLocation>
        <location evidence="1">Membrane</location>
    </subcellularLocation>
</comment>
<dbReference type="GO" id="GO:0046933">
    <property type="term" value="F:proton-transporting ATP synthase activity, rotational mechanism"/>
    <property type="evidence" value="ECO:0007669"/>
    <property type="project" value="InterPro"/>
</dbReference>
<sequence length="387" mass="42634">MARGRVIMACAALACTLVSMKSAFTPSLPGNMGMATAGRGMEAKQRTLTQRNADGSMLKPFGPVVTYAKALMDAAREKDEDVAVTEDVLMIKDKFKEEEWLDKLGTVQNDPYLTEVQKANKIVDLLKPLKSTVMPKFIVFLAKKNRLNGIKVIMFEYVQSMYYLQSITPVRVTSAQRLTEDQLAKIKEKMKSKCGTRDVKLVAEVDPNLIGGLTLEWGYTDPVQLYAPTHGVDLSLKNILNKRALQKGVVPCVKLDGFTLPATEPAQLLIRDGDVLALEWKDVFQMSTSKSSGGYARGDLAARRRLEGAARRAGLADLPEVLLGDEPQLFDDQLLGGWPKAVAAWTAMRQQLIPRAKVAKVVLVKAVGCLSCGLQIYPTWGNSWSRQ</sequence>
<evidence type="ECO:0000313" key="10">
    <source>
        <dbReference type="EMBL" id="CAI4012297.1"/>
    </source>
</evidence>